<dbReference type="Gene3D" id="3.40.50.1820">
    <property type="entry name" value="alpha/beta hydrolase"/>
    <property type="match status" value="1"/>
</dbReference>
<dbReference type="InterPro" id="IPR001375">
    <property type="entry name" value="Peptidase_S9_cat"/>
</dbReference>
<name>A0ABP7ETK8_9MICO</name>
<dbReference type="PANTHER" id="PTHR12277">
    <property type="entry name" value="ALPHA/BETA HYDROLASE DOMAIN-CONTAINING PROTEIN"/>
    <property type="match status" value="1"/>
</dbReference>
<evidence type="ECO:0000256" key="2">
    <source>
        <dbReference type="SAM" id="Phobius"/>
    </source>
</evidence>
<dbReference type="GO" id="GO:0016787">
    <property type="term" value="F:hydrolase activity"/>
    <property type="evidence" value="ECO:0007669"/>
    <property type="project" value="UniProtKB-KW"/>
</dbReference>
<feature type="domain" description="Peptidase S9 prolyl oligopeptidase catalytic" evidence="3">
    <location>
        <begin position="251"/>
        <end position="404"/>
    </location>
</feature>
<keyword evidence="4" id="KW-0378">Hydrolase</keyword>
<feature type="transmembrane region" description="Helical" evidence="2">
    <location>
        <begin position="54"/>
        <end position="74"/>
    </location>
</feature>
<gene>
    <name evidence="4" type="ORF">GCM10022399_42550</name>
</gene>
<dbReference type="EMBL" id="BAABDC010000013">
    <property type="protein sequence ID" value="GAA3721669.1"/>
    <property type="molecule type" value="Genomic_DNA"/>
</dbReference>
<evidence type="ECO:0000313" key="4">
    <source>
        <dbReference type="EMBL" id="GAA3721669.1"/>
    </source>
</evidence>
<keyword evidence="2" id="KW-0812">Transmembrane</keyword>
<keyword evidence="2" id="KW-0472">Membrane</keyword>
<protein>
    <submittedName>
        <fullName evidence="4">Alpha/beta fold hydrolase</fullName>
    </submittedName>
</protein>
<comment type="caution">
    <text evidence="4">The sequence shown here is derived from an EMBL/GenBank/DDBJ whole genome shotgun (WGS) entry which is preliminary data.</text>
</comment>
<dbReference type="PANTHER" id="PTHR12277:SF79">
    <property type="entry name" value="XAA-PRO DIPEPTIDYL-PEPTIDASE-RELATED"/>
    <property type="match status" value="1"/>
</dbReference>
<feature type="region of interest" description="Disordered" evidence="1">
    <location>
        <begin position="1"/>
        <end position="20"/>
    </location>
</feature>
<dbReference type="Proteomes" id="UP001501468">
    <property type="component" value="Unassembled WGS sequence"/>
</dbReference>
<evidence type="ECO:0000259" key="3">
    <source>
        <dbReference type="Pfam" id="PF00326"/>
    </source>
</evidence>
<dbReference type="Pfam" id="PF00326">
    <property type="entry name" value="Peptidase_S9"/>
    <property type="match status" value="1"/>
</dbReference>
<sequence length="431" mass="45565">MLGWGLGARPPSPPPQGTQEEVGAMTVMPAPERPRIQVGTSVAAPPRRSHRWRWWVAAVLGLVLAGHVAGGWYFSGRIDSDVLAVTPGTMTPAFDDAQVVSLVGDRITLRRGADAAANFEAPASYGLSWAGGTGHAGPAVVNPDGTVTRPLDLVTGVAPKAGQGAAIERAYYFGDPAKALGLKTRTVTIAGAPAWYVPAARSSVRTVAIFVHGRNGTRMDGLRFVEAAHRAGLPALVISYRNDEGAPADPSGRLQYGVTEWRDLDAAVAWAQKQGLRRVVLAGQSMGGAVVAAFLEHSSRGSAVAAVFLDCPMLSLSQMVTNGASSALPGGLAVPGSVVWVAEQIAGVRYGVDWGAVDYLDDTSWLRVPTLVTHGTADPTVPVTTSEQLRDAKPKLVKLVEFPRALHAESWNFDMYRWDGAVVTFLRPLAR</sequence>
<proteinExistence type="predicted"/>
<organism evidence="4 5">
    <name type="scientific">Terrabacter ginsenosidimutans</name>
    <dbReference type="NCBI Taxonomy" id="490575"/>
    <lineage>
        <taxon>Bacteria</taxon>
        <taxon>Bacillati</taxon>
        <taxon>Actinomycetota</taxon>
        <taxon>Actinomycetes</taxon>
        <taxon>Micrococcales</taxon>
        <taxon>Intrasporangiaceae</taxon>
        <taxon>Terrabacter</taxon>
    </lineage>
</organism>
<accession>A0ABP7ETK8</accession>
<reference evidence="5" key="1">
    <citation type="journal article" date="2019" name="Int. J. Syst. Evol. Microbiol.">
        <title>The Global Catalogue of Microorganisms (GCM) 10K type strain sequencing project: providing services to taxonomists for standard genome sequencing and annotation.</title>
        <authorList>
            <consortium name="The Broad Institute Genomics Platform"/>
            <consortium name="The Broad Institute Genome Sequencing Center for Infectious Disease"/>
            <person name="Wu L."/>
            <person name="Ma J."/>
        </authorList>
    </citation>
    <scope>NUCLEOTIDE SEQUENCE [LARGE SCALE GENOMIC DNA]</scope>
    <source>
        <strain evidence="5">JCM 17125</strain>
    </source>
</reference>
<keyword evidence="2" id="KW-1133">Transmembrane helix</keyword>
<keyword evidence="5" id="KW-1185">Reference proteome</keyword>
<dbReference type="SUPFAM" id="SSF53474">
    <property type="entry name" value="alpha/beta-Hydrolases"/>
    <property type="match status" value="1"/>
</dbReference>
<evidence type="ECO:0000313" key="5">
    <source>
        <dbReference type="Proteomes" id="UP001501468"/>
    </source>
</evidence>
<dbReference type="InterPro" id="IPR029058">
    <property type="entry name" value="AB_hydrolase_fold"/>
</dbReference>
<evidence type="ECO:0000256" key="1">
    <source>
        <dbReference type="SAM" id="MobiDB-lite"/>
    </source>
</evidence>